<feature type="domain" description="Aspartyl/asparaginy/proline hydroxylase" evidence="4">
    <location>
        <begin position="56"/>
        <end position="211"/>
    </location>
</feature>
<reference evidence="5 6" key="1">
    <citation type="submission" date="2024-11" db="EMBL/GenBank/DDBJ databases">
        <title>The Natural Products Discovery Center: Release of the First 8490 Sequenced Strains for Exploring Actinobacteria Biosynthetic Diversity.</title>
        <authorList>
            <person name="Kalkreuter E."/>
            <person name="Kautsar S.A."/>
            <person name="Yang D."/>
            <person name="Bader C.D."/>
            <person name="Teijaro C.N."/>
            <person name="Fluegel L."/>
            <person name="Davis C.M."/>
            <person name="Simpson J.R."/>
            <person name="Lauterbach L."/>
            <person name="Steele A.D."/>
            <person name="Gui C."/>
            <person name="Meng S."/>
            <person name="Li G."/>
            <person name="Viehrig K."/>
            <person name="Ye F."/>
            <person name="Su P."/>
            <person name="Kiefer A.F."/>
            <person name="Nichols A."/>
            <person name="Cepeda A.J."/>
            <person name="Yan W."/>
            <person name="Fan B."/>
            <person name="Jiang Y."/>
            <person name="Adhikari A."/>
            <person name="Zheng C.-J."/>
            <person name="Schuster L."/>
            <person name="Cowan T.M."/>
            <person name="Smanski M.J."/>
            <person name="Chevrette M.G."/>
            <person name="De Carvalho L.P.S."/>
            <person name="Shen B."/>
        </authorList>
    </citation>
    <scope>NUCLEOTIDE SEQUENCE [LARGE SCALE GENOMIC DNA]</scope>
    <source>
        <strain evidence="5 6">NPDC078403</strain>
    </source>
</reference>
<evidence type="ECO:0000313" key="6">
    <source>
        <dbReference type="Proteomes" id="UP001620262"/>
    </source>
</evidence>
<dbReference type="Proteomes" id="UP001620262">
    <property type="component" value="Unassembled WGS sequence"/>
</dbReference>
<dbReference type="InterPro" id="IPR051821">
    <property type="entry name" value="Asp/Asn_beta-hydroxylase"/>
</dbReference>
<evidence type="ECO:0000256" key="3">
    <source>
        <dbReference type="ARBA" id="ARBA00023002"/>
    </source>
</evidence>
<organism evidence="5 6">
    <name type="scientific">Pseudoalteromonas rhizosphaerae</name>
    <dbReference type="NCBI Taxonomy" id="2518973"/>
    <lineage>
        <taxon>Bacteria</taxon>
        <taxon>Pseudomonadati</taxon>
        <taxon>Pseudomonadota</taxon>
        <taxon>Gammaproteobacteria</taxon>
        <taxon>Alteromonadales</taxon>
        <taxon>Pseudoalteromonadaceae</taxon>
        <taxon>Pseudoalteromonas</taxon>
    </lineage>
</organism>
<dbReference type="Gene3D" id="2.60.120.330">
    <property type="entry name" value="B-lactam Antibiotic, Isopenicillin N Synthase, Chain"/>
    <property type="match status" value="1"/>
</dbReference>
<name>A0ABW8L1D2_9GAMM</name>
<evidence type="ECO:0000259" key="4">
    <source>
        <dbReference type="Pfam" id="PF05118"/>
    </source>
</evidence>
<keyword evidence="6" id="KW-1185">Reference proteome</keyword>
<comment type="caution">
    <text evidence="5">The sequence shown here is derived from an EMBL/GenBank/DDBJ whole genome shotgun (WGS) entry which is preliminary data.</text>
</comment>
<keyword evidence="2" id="KW-0223">Dioxygenase</keyword>
<accession>A0ABW8L1D2</accession>
<dbReference type="SUPFAM" id="SSF51197">
    <property type="entry name" value="Clavaminate synthase-like"/>
    <property type="match status" value="1"/>
</dbReference>
<sequence length="255" mass="30000">MKNEKKLDLVPKQFRKYPILWLFTYKLAEKFNRIFSKYGNKPYLNKDDFTWTKPIEENADSINKELHAFLYDEVIPSIHEIDVNWKPTISDDRWKSFFLVGYGRPAEENCQRCPITYGLVKSVPGLVSAFFSVLKPGATIPPHRGPFNGVLTYHMGLKLPKDREQCFIKVDKKKYVWEYGEGIVFDDTYIHEVENNTDEIRVILMLNFARPVHPPFSRLCNYVLKCISELPFVERGYQKLINRDYSDVEKLSKTQ</sequence>
<dbReference type="RefSeq" id="WP_404676156.1">
    <property type="nucleotide sequence ID" value="NZ_JBJDOT010000031.1"/>
</dbReference>
<evidence type="ECO:0000313" key="5">
    <source>
        <dbReference type="EMBL" id="MFK3865844.1"/>
    </source>
</evidence>
<dbReference type="Pfam" id="PF05118">
    <property type="entry name" value="Asp_Arg_Hydrox"/>
    <property type="match status" value="1"/>
</dbReference>
<dbReference type="PANTHER" id="PTHR46332:SF5">
    <property type="entry name" value="ASPARTATE BETA-HYDROXYLASE DOMAIN CONTAINING 2"/>
    <property type="match status" value="1"/>
</dbReference>
<evidence type="ECO:0000256" key="1">
    <source>
        <dbReference type="ARBA" id="ARBA00007730"/>
    </source>
</evidence>
<dbReference type="PANTHER" id="PTHR46332">
    <property type="entry name" value="ASPARTATE BETA-HYDROXYLASE DOMAIN-CONTAINING PROTEIN 2"/>
    <property type="match status" value="1"/>
</dbReference>
<dbReference type="EMBL" id="JBJDOT010000031">
    <property type="protein sequence ID" value="MFK3865844.1"/>
    <property type="molecule type" value="Genomic_DNA"/>
</dbReference>
<gene>
    <name evidence="5" type="ORF">ACI2JU_18505</name>
</gene>
<dbReference type="InterPro" id="IPR007803">
    <property type="entry name" value="Asp/Arg/Pro-Hydrxlase"/>
</dbReference>
<protein>
    <submittedName>
        <fullName evidence="5">Aspartyl/asparaginyl beta-hydroxylase domain-containing protein</fullName>
    </submittedName>
</protein>
<proteinExistence type="inferred from homology"/>
<dbReference type="InterPro" id="IPR027443">
    <property type="entry name" value="IPNS-like_sf"/>
</dbReference>
<keyword evidence="3" id="KW-0560">Oxidoreductase</keyword>
<comment type="similarity">
    <text evidence="1">Belongs to the aspartyl/asparaginyl beta-hydroxylase family.</text>
</comment>
<evidence type="ECO:0000256" key="2">
    <source>
        <dbReference type="ARBA" id="ARBA00022964"/>
    </source>
</evidence>